<evidence type="ECO:0000313" key="1">
    <source>
        <dbReference type="EMBL" id="KAK8499534.1"/>
    </source>
</evidence>
<protein>
    <submittedName>
        <fullName evidence="1">Uncharacterized protein</fullName>
    </submittedName>
</protein>
<dbReference type="Proteomes" id="UP001472677">
    <property type="component" value="Unassembled WGS sequence"/>
</dbReference>
<dbReference type="EMBL" id="JBBPBM010000235">
    <property type="protein sequence ID" value="KAK8499534.1"/>
    <property type="molecule type" value="Genomic_DNA"/>
</dbReference>
<proteinExistence type="predicted"/>
<reference evidence="1 2" key="1">
    <citation type="journal article" date="2024" name="G3 (Bethesda)">
        <title>Genome assembly of Hibiscus sabdariffa L. provides insights into metabolisms of medicinal natural products.</title>
        <authorList>
            <person name="Kim T."/>
        </authorList>
    </citation>
    <scope>NUCLEOTIDE SEQUENCE [LARGE SCALE GENOMIC DNA]</scope>
    <source>
        <strain evidence="1">TK-2024</strain>
        <tissue evidence="1">Old leaves</tissue>
    </source>
</reference>
<evidence type="ECO:0000313" key="2">
    <source>
        <dbReference type="Proteomes" id="UP001472677"/>
    </source>
</evidence>
<comment type="caution">
    <text evidence="1">The sequence shown here is derived from an EMBL/GenBank/DDBJ whole genome shotgun (WGS) entry which is preliminary data.</text>
</comment>
<accession>A0ABR2AZ64</accession>
<organism evidence="1 2">
    <name type="scientific">Hibiscus sabdariffa</name>
    <name type="common">roselle</name>
    <dbReference type="NCBI Taxonomy" id="183260"/>
    <lineage>
        <taxon>Eukaryota</taxon>
        <taxon>Viridiplantae</taxon>
        <taxon>Streptophyta</taxon>
        <taxon>Embryophyta</taxon>
        <taxon>Tracheophyta</taxon>
        <taxon>Spermatophyta</taxon>
        <taxon>Magnoliopsida</taxon>
        <taxon>eudicotyledons</taxon>
        <taxon>Gunneridae</taxon>
        <taxon>Pentapetalae</taxon>
        <taxon>rosids</taxon>
        <taxon>malvids</taxon>
        <taxon>Malvales</taxon>
        <taxon>Malvaceae</taxon>
        <taxon>Malvoideae</taxon>
        <taxon>Hibiscus</taxon>
    </lineage>
</organism>
<gene>
    <name evidence="1" type="ORF">V6N12_011619</name>
</gene>
<sequence>MVFKFGLGIERARPYLNRICSIGSYLCILEFEGDRIPSLVDELKLCDQSVITDLVAPSWAILIAEDRSQLALAAGMVT</sequence>
<name>A0ABR2AZ64_9ROSI</name>
<keyword evidence="2" id="KW-1185">Reference proteome</keyword>